<evidence type="ECO:0000256" key="10">
    <source>
        <dbReference type="ARBA" id="ARBA00022723"/>
    </source>
</evidence>
<sequence length="263" mass="28903">MIKIGEIKERLAETADWEAWMDDIRQDPRKNVQAALAAWQRKKNLRDKQQHAHDQKIEFDASFKGNREDLVCGIDEAGRGPLAGPVVTAAVILPEDCSALLGLDDSKKLSKAKRDQYAALIKDIAISYAVHIQPPEEIDAQNIYQATRSSMTQAALQLNPRPDIILADAMQLEAGIRCESIIKGDAKSLCIAAASILAKTGRDAIMAAYALEYPAYGFDKHAGYGTKEHLSALEKNGPCPIHRKTFEPVKSMVEPPLSLDLNS</sequence>
<keyword evidence="10 14" id="KW-0479">Metal-binding</keyword>
<evidence type="ECO:0000313" key="19">
    <source>
        <dbReference type="Proteomes" id="UP000509222"/>
    </source>
</evidence>
<gene>
    <name evidence="14" type="primary">rnhB</name>
    <name evidence="18" type="ORF">HF394_00215</name>
</gene>
<evidence type="ECO:0000256" key="14">
    <source>
        <dbReference type="HAMAP-Rule" id="MF_00052"/>
    </source>
</evidence>
<dbReference type="PANTHER" id="PTHR10954:SF18">
    <property type="entry name" value="RIBONUCLEASE HII"/>
    <property type="match status" value="1"/>
</dbReference>
<comment type="subcellular location">
    <subcellularLocation>
        <location evidence="4 14">Cytoplasm</location>
    </subcellularLocation>
</comment>
<dbReference type="HAMAP" id="MF_00052_B">
    <property type="entry name" value="RNase_HII_B"/>
    <property type="match status" value="1"/>
</dbReference>
<dbReference type="RefSeq" id="WP_176293875.1">
    <property type="nucleotide sequence ID" value="NZ_CP051177.1"/>
</dbReference>
<accession>A0A7H8Q5A8</accession>
<dbReference type="NCBIfam" id="NF000595">
    <property type="entry name" value="PRK00015.1-3"/>
    <property type="match status" value="1"/>
</dbReference>
<dbReference type="GO" id="GO:0006298">
    <property type="term" value="P:mismatch repair"/>
    <property type="evidence" value="ECO:0007669"/>
    <property type="project" value="TreeGrafter"/>
</dbReference>
<evidence type="ECO:0000256" key="11">
    <source>
        <dbReference type="ARBA" id="ARBA00022759"/>
    </source>
</evidence>
<comment type="function">
    <text evidence="3 14 16">Endonuclease that specifically degrades the RNA of RNA-DNA hybrids.</text>
</comment>
<dbReference type="SUPFAM" id="SSF53098">
    <property type="entry name" value="Ribonuclease H-like"/>
    <property type="match status" value="1"/>
</dbReference>
<dbReference type="InterPro" id="IPR012337">
    <property type="entry name" value="RNaseH-like_sf"/>
</dbReference>
<reference evidence="18 19" key="1">
    <citation type="submission" date="2020-04" db="EMBL/GenBank/DDBJ databases">
        <authorList>
            <person name="Pajer P."/>
            <person name="Broz P."/>
        </authorList>
    </citation>
    <scope>NUCLEOTIDE SEQUENCE [LARGE SCALE GENOMIC DNA]</scope>
    <source>
        <strain evidence="19">NRL-ATB46093</strain>
    </source>
</reference>
<evidence type="ECO:0000256" key="12">
    <source>
        <dbReference type="ARBA" id="ARBA00022801"/>
    </source>
</evidence>
<evidence type="ECO:0000256" key="9">
    <source>
        <dbReference type="ARBA" id="ARBA00022722"/>
    </source>
</evidence>
<dbReference type="Proteomes" id="UP000509222">
    <property type="component" value="Chromosome"/>
</dbReference>
<comment type="similarity">
    <text evidence="5 14 16">Belongs to the RNase HII family.</text>
</comment>
<evidence type="ECO:0000256" key="1">
    <source>
        <dbReference type="ARBA" id="ARBA00000077"/>
    </source>
</evidence>
<dbReference type="CDD" id="cd07182">
    <property type="entry name" value="RNase_HII_bacteria_HII_like"/>
    <property type="match status" value="1"/>
</dbReference>
<evidence type="ECO:0000256" key="13">
    <source>
        <dbReference type="ARBA" id="ARBA00023211"/>
    </source>
</evidence>
<keyword evidence="12 14" id="KW-0378">Hydrolase</keyword>
<dbReference type="Gene3D" id="3.30.420.10">
    <property type="entry name" value="Ribonuclease H-like superfamily/Ribonuclease H"/>
    <property type="match status" value="1"/>
</dbReference>
<dbReference type="Pfam" id="PF01351">
    <property type="entry name" value="RNase_HII"/>
    <property type="match status" value="1"/>
</dbReference>
<dbReference type="EMBL" id="CP051177">
    <property type="protein sequence ID" value="QKX49114.1"/>
    <property type="molecule type" value="Genomic_DNA"/>
</dbReference>
<feature type="binding site" evidence="14 15">
    <location>
        <position position="168"/>
    </location>
    <ligand>
        <name>a divalent metal cation</name>
        <dbReference type="ChEBI" id="CHEBI:60240"/>
    </ligand>
</feature>
<dbReference type="InterPro" id="IPR022898">
    <property type="entry name" value="RNase_HII"/>
</dbReference>
<dbReference type="GO" id="GO:0004523">
    <property type="term" value="F:RNA-DNA hybrid ribonuclease activity"/>
    <property type="evidence" value="ECO:0007669"/>
    <property type="project" value="UniProtKB-UniRule"/>
</dbReference>
<comment type="catalytic activity">
    <reaction evidence="1 14 15 16">
        <text>Endonucleolytic cleavage to 5'-phosphomonoester.</text>
        <dbReference type="EC" id="3.1.26.4"/>
    </reaction>
</comment>
<dbReference type="FunFam" id="3.30.420.10:FF:000006">
    <property type="entry name" value="Ribonuclease HII"/>
    <property type="match status" value="1"/>
</dbReference>
<dbReference type="GO" id="GO:0030145">
    <property type="term" value="F:manganese ion binding"/>
    <property type="evidence" value="ECO:0007669"/>
    <property type="project" value="UniProtKB-UniRule"/>
</dbReference>
<dbReference type="InterPro" id="IPR036397">
    <property type="entry name" value="RNaseH_sf"/>
</dbReference>
<evidence type="ECO:0000256" key="15">
    <source>
        <dbReference type="PROSITE-ProRule" id="PRU01319"/>
    </source>
</evidence>
<keyword evidence="8 14" id="KW-0963">Cytoplasm</keyword>
<dbReference type="EC" id="3.1.26.4" evidence="6 14"/>
<evidence type="ECO:0000256" key="4">
    <source>
        <dbReference type="ARBA" id="ARBA00004496"/>
    </source>
</evidence>
<dbReference type="InterPro" id="IPR024567">
    <property type="entry name" value="RNase_HII/HIII_dom"/>
</dbReference>
<feature type="domain" description="RNase H type-2" evidence="17">
    <location>
        <begin position="69"/>
        <end position="258"/>
    </location>
</feature>
<dbReference type="AlphaFoldDB" id="A0A7H8Q5A8"/>
<dbReference type="GO" id="GO:0003723">
    <property type="term" value="F:RNA binding"/>
    <property type="evidence" value="ECO:0007669"/>
    <property type="project" value="UniProtKB-UniRule"/>
</dbReference>
<keyword evidence="9 14" id="KW-0540">Nuclease</keyword>
<dbReference type="PROSITE" id="PS51975">
    <property type="entry name" value="RNASE_H_2"/>
    <property type="match status" value="1"/>
</dbReference>
<feature type="binding site" evidence="14 15">
    <location>
        <position position="75"/>
    </location>
    <ligand>
        <name>a divalent metal cation</name>
        <dbReference type="ChEBI" id="CHEBI:60240"/>
    </ligand>
</feature>
<comment type="cofactor">
    <cofactor evidence="14 15">
        <name>Mn(2+)</name>
        <dbReference type="ChEBI" id="CHEBI:29035"/>
    </cofactor>
    <cofactor evidence="14 15">
        <name>Mg(2+)</name>
        <dbReference type="ChEBI" id="CHEBI:18420"/>
    </cofactor>
    <text evidence="14 15">Manganese or magnesium. Binds 1 divalent metal ion per monomer in the absence of substrate. May bind a second metal ion after substrate binding.</text>
</comment>
<dbReference type="GO" id="GO:0043137">
    <property type="term" value="P:DNA replication, removal of RNA primer"/>
    <property type="evidence" value="ECO:0007669"/>
    <property type="project" value="TreeGrafter"/>
</dbReference>
<reference evidence="19" key="2">
    <citation type="submission" date="2020-06" db="EMBL/GenBank/DDBJ databases">
        <title>Isolation of Planomicrobium glaciei.</title>
        <authorList>
            <person name="Malisova L."/>
            <person name="Safrankova R."/>
            <person name="Jakubu V."/>
            <person name="Spanelova P."/>
        </authorList>
    </citation>
    <scope>NUCLEOTIDE SEQUENCE [LARGE SCALE GENOMIC DNA]</scope>
    <source>
        <strain evidence="19">NRL-ATB46093</strain>
    </source>
</reference>
<dbReference type="GO" id="GO:0005737">
    <property type="term" value="C:cytoplasm"/>
    <property type="evidence" value="ECO:0007669"/>
    <property type="project" value="UniProtKB-SubCell"/>
</dbReference>
<keyword evidence="13 14" id="KW-0464">Manganese</keyword>
<protein>
    <recommendedName>
        <fullName evidence="7 14">Ribonuclease HII</fullName>
        <shortName evidence="14">RNase HII</shortName>
        <ecNumber evidence="6 14">3.1.26.4</ecNumber>
    </recommendedName>
</protein>
<evidence type="ECO:0000256" key="6">
    <source>
        <dbReference type="ARBA" id="ARBA00012180"/>
    </source>
</evidence>
<evidence type="ECO:0000256" key="8">
    <source>
        <dbReference type="ARBA" id="ARBA00022490"/>
    </source>
</evidence>
<evidence type="ECO:0000256" key="5">
    <source>
        <dbReference type="ARBA" id="ARBA00007383"/>
    </source>
</evidence>
<evidence type="ECO:0000259" key="17">
    <source>
        <dbReference type="PROSITE" id="PS51975"/>
    </source>
</evidence>
<feature type="binding site" evidence="14 15">
    <location>
        <position position="76"/>
    </location>
    <ligand>
        <name>a divalent metal cation</name>
        <dbReference type="ChEBI" id="CHEBI:60240"/>
    </ligand>
</feature>
<keyword evidence="19" id="KW-1185">Reference proteome</keyword>
<evidence type="ECO:0000256" key="2">
    <source>
        <dbReference type="ARBA" id="ARBA00001946"/>
    </source>
</evidence>
<dbReference type="InterPro" id="IPR001352">
    <property type="entry name" value="RNase_HII/HIII"/>
</dbReference>
<evidence type="ECO:0000256" key="7">
    <source>
        <dbReference type="ARBA" id="ARBA00019179"/>
    </source>
</evidence>
<proteinExistence type="inferred from homology"/>
<keyword evidence="11 14" id="KW-0255">Endonuclease</keyword>
<dbReference type="PANTHER" id="PTHR10954">
    <property type="entry name" value="RIBONUCLEASE H2 SUBUNIT A"/>
    <property type="match status" value="1"/>
</dbReference>
<comment type="cofactor">
    <cofactor evidence="2">
        <name>Mg(2+)</name>
        <dbReference type="ChEBI" id="CHEBI:18420"/>
    </cofactor>
</comment>
<dbReference type="NCBIfam" id="NF000594">
    <property type="entry name" value="PRK00015.1-1"/>
    <property type="match status" value="1"/>
</dbReference>
<dbReference type="GO" id="GO:0032299">
    <property type="term" value="C:ribonuclease H2 complex"/>
    <property type="evidence" value="ECO:0007669"/>
    <property type="project" value="TreeGrafter"/>
</dbReference>
<evidence type="ECO:0000313" key="18">
    <source>
        <dbReference type="EMBL" id="QKX49114.1"/>
    </source>
</evidence>
<evidence type="ECO:0000256" key="16">
    <source>
        <dbReference type="RuleBase" id="RU003515"/>
    </source>
</evidence>
<name>A0A7H8Q5A8_9BACL</name>
<evidence type="ECO:0000256" key="3">
    <source>
        <dbReference type="ARBA" id="ARBA00004065"/>
    </source>
</evidence>
<organism evidence="18 19">
    <name type="scientific">Planococcus glaciei</name>
    <dbReference type="NCBI Taxonomy" id="459472"/>
    <lineage>
        <taxon>Bacteria</taxon>
        <taxon>Bacillati</taxon>
        <taxon>Bacillota</taxon>
        <taxon>Bacilli</taxon>
        <taxon>Bacillales</taxon>
        <taxon>Caryophanaceae</taxon>
        <taxon>Planococcus</taxon>
    </lineage>
</organism>